<feature type="chain" id="PRO_5042967172" evidence="1">
    <location>
        <begin position="24"/>
        <end position="147"/>
    </location>
</feature>
<protein>
    <submittedName>
        <fullName evidence="2">Uncharacterized protein</fullName>
    </submittedName>
</protein>
<evidence type="ECO:0000313" key="3">
    <source>
        <dbReference type="Proteomes" id="UP001303115"/>
    </source>
</evidence>
<proteinExistence type="predicted"/>
<sequence length="147" mass="15343">MVKTAIPLAALAMAASWVEDIIAHPDMALTVDEAVEAAHAADIIGSAGGLQKRGRDAAACVDYVARVGALGYNCGIPPDDYNAPICCIGGAQIVALQSINDANWVNCNDVVRTAGLIFDNCWRADDRVMGIETCINSPLMEIGVLGV</sequence>
<evidence type="ECO:0000256" key="1">
    <source>
        <dbReference type="SAM" id="SignalP"/>
    </source>
</evidence>
<comment type="caution">
    <text evidence="2">The sequence shown here is derived from an EMBL/GenBank/DDBJ whole genome shotgun (WGS) entry which is preliminary data.</text>
</comment>
<reference evidence="3" key="1">
    <citation type="journal article" date="2023" name="Mol. Phylogenet. Evol.">
        <title>Genome-scale phylogeny and comparative genomics of the fungal order Sordariales.</title>
        <authorList>
            <person name="Hensen N."/>
            <person name="Bonometti L."/>
            <person name="Westerberg I."/>
            <person name="Brannstrom I.O."/>
            <person name="Guillou S."/>
            <person name="Cros-Aarteil S."/>
            <person name="Calhoun S."/>
            <person name="Haridas S."/>
            <person name="Kuo A."/>
            <person name="Mondo S."/>
            <person name="Pangilinan J."/>
            <person name="Riley R."/>
            <person name="LaButti K."/>
            <person name="Andreopoulos B."/>
            <person name="Lipzen A."/>
            <person name="Chen C."/>
            <person name="Yan M."/>
            <person name="Daum C."/>
            <person name="Ng V."/>
            <person name="Clum A."/>
            <person name="Steindorff A."/>
            <person name="Ohm R.A."/>
            <person name="Martin F."/>
            <person name="Silar P."/>
            <person name="Natvig D.O."/>
            <person name="Lalanne C."/>
            <person name="Gautier V."/>
            <person name="Ament-Velasquez S.L."/>
            <person name="Kruys A."/>
            <person name="Hutchinson M.I."/>
            <person name="Powell A.J."/>
            <person name="Barry K."/>
            <person name="Miller A.N."/>
            <person name="Grigoriev I.V."/>
            <person name="Debuchy R."/>
            <person name="Gladieux P."/>
            <person name="Hiltunen Thoren M."/>
            <person name="Johannesson H."/>
        </authorList>
    </citation>
    <scope>NUCLEOTIDE SEQUENCE [LARGE SCALE GENOMIC DNA]</scope>
    <source>
        <strain evidence="3">CBS 284.82</strain>
    </source>
</reference>
<keyword evidence="3" id="KW-1185">Reference proteome</keyword>
<accession>A0AAN6SLA7</accession>
<dbReference type="Proteomes" id="UP001303115">
    <property type="component" value="Unassembled WGS sequence"/>
</dbReference>
<keyword evidence="1" id="KW-0732">Signal</keyword>
<organism evidence="2 3">
    <name type="scientific">Parachaetomium inaequale</name>
    <dbReference type="NCBI Taxonomy" id="2588326"/>
    <lineage>
        <taxon>Eukaryota</taxon>
        <taxon>Fungi</taxon>
        <taxon>Dikarya</taxon>
        <taxon>Ascomycota</taxon>
        <taxon>Pezizomycotina</taxon>
        <taxon>Sordariomycetes</taxon>
        <taxon>Sordariomycetidae</taxon>
        <taxon>Sordariales</taxon>
        <taxon>Chaetomiaceae</taxon>
        <taxon>Parachaetomium</taxon>
    </lineage>
</organism>
<gene>
    <name evidence="2" type="ORF">C8A01DRAFT_51423</name>
</gene>
<evidence type="ECO:0000313" key="2">
    <source>
        <dbReference type="EMBL" id="KAK4031528.1"/>
    </source>
</evidence>
<feature type="signal peptide" evidence="1">
    <location>
        <begin position="1"/>
        <end position="23"/>
    </location>
</feature>
<name>A0AAN6SLA7_9PEZI</name>
<dbReference type="AlphaFoldDB" id="A0AAN6SLA7"/>
<dbReference type="EMBL" id="MU854776">
    <property type="protein sequence ID" value="KAK4031528.1"/>
    <property type="molecule type" value="Genomic_DNA"/>
</dbReference>